<feature type="coiled-coil region" evidence="1">
    <location>
        <begin position="217"/>
        <end position="255"/>
    </location>
</feature>
<evidence type="ECO:0000256" key="1">
    <source>
        <dbReference type="SAM" id="Coils"/>
    </source>
</evidence>
<dbReference type="AlphaFoldDB" id="A0AAV0B325"/>
<name>A0AAV0B325_PHAPC</name>
<evidence type="ECO:0000313" key="4">
    <source>
        <dbReference type="Proteomes" id="UP001153365"/>
    </source>
</evidence>
<dbReference type="Proteomes" id="UP001153365">
    <property type="component" value="Unassembled WGS sequence"/>
</dbReference>
<accession>A0AAV0B325</accession>
<comment type="caution">
    <text evidence="3">The sequence shown here is derived from an EMBL/GenBank/DDBJ whole genome shotgun (WGS) entry which is preliminary data.</text>
</comment>
<protein>
    <recommendedName>
        <fullName evidence="2">Retroviral polymerase SH3-like domain-containing protein</fullName>
    </recommendedName>
</protein>
<feature type="domain" description="Retroviral polymerase SH3-like" evidence="2">
    <location>
        <begin position="30"/>
        <end position="87"/>
    </location>
</feature>
<feature type="coiled-coil region" evidence="1">
    <location>
        <begin position="130"/>
        <end position="185"/>
    </location>
</feature>
<dbReference type="EMBL" id="CALTRL010003315">
    <property type="protein sequence ID" value="CAH7680690.1"/>
    <property type="molecule type" value="Genomic_DNA"/>
</dbReference>
<dbReference type="Pfam" id="PF25597">
    <property type="entry name" value="SH3_retrovirus"/>
    <property type="match status" value="1"/>
</dbReference>
<keyword evidence="4" id="KW-1185">Reference proteome</keyword>
<organism evidence="3 4">
    <name type="scientific">Phakopsora pachyrhizi</name>
    <name type="common">Asian soybean rust disease fungus</name>
    <dbReference type="NCBI Taxonomy" id="170000"/>
    <lineage>
        <taxon>Eukaryota</taxon>
        <taxon>Fungi</taxon>
        <taxon>Dikarya</taxon>
        <taxon>Basidiomycota</taxon>
        <taxon>Pucciniomycotina</taxon>
        <taxon>Pucciniomycetes</taxon>
        <taxon>Pucciniales</taxon>
        <taxon>Phakopsoraceae</taxon>
        <taxon>Phakopsora</taxon>
    </lineage>
</organism>
<evidence type="ECO:0000259" key="2">
    <source>
        <dbReference type="Pfam" id="PF25597"/>
    </source>
</evidence>
<proteinExistence type="predicted"/>
<dbReference type="InterPro" id="IPR057670">
    <property type="entry name" value="SH3_retrovirus"/>
</dbReference>
<gene>
    <name evidence="3" type="ORF">PPACK8108_LOCUS13377</name>
</gene>
<evidence type="ECO:0000313" key="3">
    <source>
        <dbReference type="EMBL" id="CAH7680690.1"/>
    </source>
</evidence>
<reference evidence="3" key="1">
    <citation type="submission" date="2022-06" db="EMBL/GenBank/DDBJ databases">
        <authorList>
            <consortium name="SYNGENTA / RWTH Aachen University"/>
        </authorList>
    </citation>
    <scope>NUCLEOTIDE SEQUENCE</scope>
</reference>
<keyword evidence="1" id="KW-0175">Coiled coil</keyword>
<sequence>MSGYLILDLASTSSSSIVNPNLKRVKQFGCKAFFSDPKYKKKLDDCAKKGILVGYESEMGAYQIFLHHKNKITRPRDVRFDEDLLPLIDKEKNEAMVRATVAAGISSTVLNIKTVYLGLNSSSDLQSNDISKLQQQILELKLIVNQSNKDRMKVEQENQMLRNQIKELKQINQALENQVGQLIISKKSSNYPSAISSTDEEEVKEIYRLNCYLVKKVERLESKIKGLNWKVEEINKKRSKEVNSLNKEVSELESMIEGTIFKEEELESYGDDNQ</sequence>